<proteinExistence type="predicted"/>
<gene>
    <name evidence="4" type="ORF">L249_0292</name>
</gene>
<evidence type="ECO:0000259" key="3">
    <source>
        <dbReference type="Pfam" id="PF05347"/>
    </source>
</evidence>
<feature type="domain" description="Complex 1 LYR protein" evidence="3">
    <location>
        <begin position="23"/>
        <end position="64"/>
    </location>
</feature>
<feature type="compositionally biased region" description="Basic residues" evidence="1">
    <location>
        <begin position="153"/>
        <end position="162"/>
    </location>
</feature>
<dbReference type="Proteomes" id="UP000253664">
    <property type="component" value="Unassembled WGS sequence"/>
</dbReference>
<evidence type="ECO:0000256" key="1">
    <source>
        <dbReference type="SAM" id="MobiDB-lite"/>
    </source>
</evidence>
<evidence type="ECO:0000313" key="4">
    <source>
        <dbReference type="EMBL" id="RCI12545.1"/>
    </source>
</evidence>
<keyword evidence="2" id="KW-0472">Membrane</keyword>
<keyword evidence="5" id="KW-1185">Reference proteome</keyword>
<name>A0A367LDP3_9HYPO</name>
<evidence type="ECO:0000313" key="5">
    <source>
        <dbReference type="Proteomes" id="UP000253664"/>
    </source>
</evidence>
<comment type="caution">
    <text evidence="4">The sequence shown here is derived from an EMBL/GenBank/DDBJ whole genome shotgun (WGS) entry which is preliminary data.</text>
</comment>
<feature type="region of interest" description="Disordered" evidence="1">
    <location>
        <begin position="107"/>
        <end position="162"/>
    </location>
</feature>
<accession>A0A367LDP3</accession>
<sequence>MPPPSRPNLQPAQSLKHFLQRARVLSLYRTMIRGTARITNAQTKAETRKLLRDEFERHRHLHDLCSHRFLMALCTFIPRTCPIPIRILVIVIVVVVVVVVGTSSQRLLTPQPKGRNSRTAPAPPPSRFGTTDDAGTQQSARRSDDDEGEKKEAIRRRWAGWD</sequence>
<reference evidence="4 5" key="1">
    <citation type="journal article" date="2015" name="BMC Genomics">
        <title>Insights from the genome of Ophiocordyceps polyrhachis-furcata to pathogenicity and host specificity in insect fungi.</title>
        <authorList>
            <person name="Wichadakul D."/>
            <person name="Kobmoo N."/>
            <person name="Ingsriswang S."/>
            <person name="Tangphatsornruang S."/>
            <person name="Chantasingh D."/>
            <person name="Luangsa-ard J.J."/>
            <person name="Eurwilaichitr L."/>
        </authorList>
    </citation>
    <scope>NUCLEOTIDE SEQUENCE [LARGE SCALE GENOMIC DNA]</scope>
    <source>
        <strain evidence="4 5">BCC 54312</strain>
    </source>
</reference>
<dbReference type="EMBL" id="LKCN02000007">
    <property type="protein sequence ID" value="RCI12545.1"/>
    <property type="molecule type" value="Genomic_DNA"/>
</dbReference>
<dbReference type="OrthoDB" id="4918505at2759"/>
<dbReference type="AlphaFoldDB" id="A0A367LDP3"/>
<feature type="compositionally biased region" description="Basic and acidic residues" evidence="1">
    <location>
        <begin position="141"/>
        <end position="152"/>
    </location>
</feature>
<dbReference type="Pfam" id="PF05347">
    <property type="entry name" value="Complex1_LYR"/>
    <property type="match status" value="1"/>
</dbReference>
<keyword evidence="2" id="KW-1133">Transmembrane helix</keyword>
<protein>
    <recommendedName>
        <fullName evidence="3">Complex 1 LYR protein domain-containing protein</fullName>
    </recommendedName>
</protein>
<organism evidence="4 5">
    <name type="scientific">Ophiocordyceps polyrhachis-furcata BCC 54312</name>
    <dbReference type="NCBI Taxonomy" id="1330021"/>
    <lineage>
        <taxon>Eukaryota</taxon>
        <taxon>Fungi</taxon>
        <taxon>Dikarya</taxon>
        <taxon>Ascomycota</taxon>
        <taxon>Pezizomycotina</taxon>
        <taxon>Sordariomycetes</taxon>
        <taxon>Hypocreomycetidae</taxon>
        <taxon>Hypocreales</taxon>
        <taxon>Ophiocordycipitaceae</taxon>
        <taxon>Ophiocordyceps</taxon>
    </lineage>
</organism>
<evidence type="ECO:0000256" key="2">
    <source>
        <dbReference type="SAM" id="Phobius"/>
    </source>
</evidence>
<keyword evidence="2" id="KW-0812">Transmembrane</keyword>
<dbReference type="STRING" id="1330021.A0A367LDP3"/>
<dbReference type="InterPro" id="IPR008011">
    <property type="entry name" value="Complex1_LYR_dom"/>
</dbReference>
<feature type="transmembrane region" description="Helical" evidence="2">
    <location>
        <begin position="87"/>
        <end position="108"/>
    </location>
</feature>